<name>A0AAN8Y3S4_SOLBU</name>
<feature type="compositionally biased region" description="Basic and acidic residues" evidence="1">
    <location>
        <begin position="22"/>
        <end position="64"/>
    </location>
</feature>
<reference evidence="2 3" key="1">
    <citation type="submission" date="2024-02" db="EMBL/GenBank/DDBJ databases">
        <title>de novo genome assembly of Solanum bulbocastanum strain 11H21.</title>
        <authorList>
            <person name="Hosaka A.J."/>
        </authorList>
    </citation>
    <scope>NUCLEOTIDE SEQUENCE [LARGE SCALE GENOMIC DNA]</scope>
    <source>
        <tissue evidence="2">Young leaves</tissue>
    </source>
</reference>
<dbReference type="AlphaFoldDB" id="A0AAN8Y3S4"/>
<organism evidence="2 3">
    <name type="scientific">Solanum bulbocastanum</name>
    <name type="common">Wild potato</name>
    <dbReference type="NCBI Taxonomy" id="147425"/>
    <lineage>
        <taxon>Eukaryota</taxon>
        <taxon>Viridiplantae</taxon>
        <taxon>Streptophyta</taxon>
        <taxon>Embryophyta</taxon>
        <taxon>Tracheophyta</taxon>
        <taxon>Spermatophyta</taxon>
        <taxon>Magnoliopsida</taxon>
        <taxon>eudicotyledons</taxon>
        <taxon>Gunneridae</taxon>
        <taxon>Pentapetalae</taxon>
        <taxon>asterids</taxon>
        <taxon>lamiids</taxon>
        <taxon>Solanales</taxon>
        <taxon>Solanaceae</taxon>
        <taxon>Solanoideae</taxon>
        <taxon>Solaneae</taxon>
        <taxon>Solanum</taxon>
    </lineage>
</organism>
<accession>A0AAN8Y3S4</accession>
<comment type="caution">
    <text evidence="2">The sequence shown here is derived from an EMBL/GenBank/DDBJ whole genome shotgun (WGS) entry which is preliminary data.</text>
</comment>
<evidence type="ECO:0000256" key="1">
    <source>
        <dbReference type="SAM" id="MobiDB-lite"/>
    </source>
</evidence>
<evidence type="ECO:0000313" key="2">
    <source>
        <dbReference type="EMBL" id="KAK6778194.1"/>
    </source>
</evidence>
<proteinExistence type="predicted"/>
<sequence>MKDSEYVMYLWHETEMIRKEKEIRKQTMQKQKSDVDSEEKKGEDQHGSIEKIMIDKEPAKEDARISPQQSDVVQSPSKAKQEKLTDEDVETSAQQNDVPQEKRQKIE</sequence>
<keyword evidence="3" id="KW-1185">Reference proteome</keyword>
<feature type="compositionally biased region" description="Low complexity" evidence="1">
    <location>
        <begin position="66"/>
        <end position="77"/>
    </location>
</feature>
<dbReference type="Proteomes" id="UP001371456">
    <property type="component" value="Unassembled WGS sequence"/>
</dbReference>
<feature type="region of interest" description="Disordered" evidence="1">
    <location>
        <begin position="22"/>
        <end position="107"/>
    </location>
</feature>
<protein>
    <submittedName>
        <fullName evidence="2">Uncharacterized protein</fullName>
    </submittedName>
</protein>
<dbReference type="EMBL" id="JBANQN010000010">
    <property type="protein sequence ID" value="KAK6778194.1"/>
    <property type="molecule type" value="Genomic_DNA"/>
</dbReference>
<evidence type="ECO:0000313" key="3">
    <source>
        <dbReference type="Proteomes" id="UP001371456"/>
    </source>
</evidence>
<gene>
    <name evidence="2" type="ORF">RDI58_024912</name>
</gene>